<accession>A0A2G1QIA4</accession>
<dbReference type="RefSeq" id="WP_099308148.1">
    <property type="nucleotide sequence ID" value="NZ_PDVP01000017.1"/>
</dbReference>
<organism evidence="1 2">
    <name type="scientific">Zhengella mangrovi</name>
    <dbReference type="NCBI Taxonomy" id="1982044"/>
    <lineage>
        <taxon>Bacteria</taxon>
        <taxon>Pseudomonadati</taxon>
        <taxon>Pseudomonadota</taxon>
        <taxon>Alphaproteobacteria</taxon>
        <taxon>Hyphomicrobiales</taxon>
        <taxon>Notoacmeibacteraceae</taxon>
        <taxon>Zhengella</taxon>
    </lineage>
</organism>
<dbReference type="EMBL" id="PDVP01000017">
    <property type="protein sequence ID" value="PHP65190.1"/>
    <property type="molecule type" value="Genomic_DNA"/>
</dbReference>
<reference evidence="1 2" key="1">
    <citation type="submission" date="2017-10" db="EMBL/GenBank/DDBJ databases">
        <title>Sedimentibacterium mangrovi gen. nov., sp. nov., a novel member of family Phyllobacteriacea isolated from mangrove sediment.</title>
        <authorList>
            <person name="Liao H."/>
            <person name="Tian Y."/>
        </authorList>
    </citation>
    <scope>NUCLEOTIDE SEQUENCE [LARGE SCALE GENOMIC DNA]</scope>
    <source>
        <strain evidence="1 2">X9-2-2</strain>
    </source>
</reference>
<protein>
    <submittedName>
        <fullName evidence="1">Uncharacterized protein</fullName>
    </submittedName>
</protein>
<comment type="caution">
    <text evidence="1">The sequence shown here is derived from an EMBL/GenBank/DDBJ whole genome shotgun (WGS) entry which is preliminary data.</text>
</comment>
<evidence type="ECO:0000313" key="2">
    <source>
        <dbReference type="Proteomes" id="UP000221168"/>
    </source>
</evidence>
<dbReference type="Proteomes" id="UP000221168">
    <property type="component" value="Unassembled WGS sequence"/>
</dbReference>
<keyword evidence="2" id="KW-1185">Reference proteome</keyword>
<sequence length="99" mass="11208">MDEAVIDQLRIVFRRLEIVAGTWRAIRREETGMSETDVRDALIKLDPLWDELFPAEQGRIVHLLVERVTIIVGQLDIHLRADGLPSLARELAITGRAAP</sequence>
<name>A0A2G1QIA4_9HYPH</name>
<evidence type="ECO:0000313" key="1">
    <source>
        <dbReference type="EMBL" id="PHP65190.1"/>
    </source>
</evidence>
<dbReference type="AlphaFoldDB" id="A0A2G1QIA4"/>
<dbReference type="OrthoDB" id="7475655at2"/>
<proteinExistence type="predicted"/>
<gene>
    <name evidence="1" type="ORF">CSC94_19955</name>
</gene>